<name>A0A6M3LM60_9ZZZZ</name>
<reference evidence="1" key="1">
    <citation type="submission" date="2020-03" db="EMBL/GenBank/DDBJ databases">
        <title>The deep terrestrial virosphere.</title>
        <authorList>
            <person name="Holmfeldt K."/>
            <person name="Nilsson E."/>
            <person name="Simone D."/>
            <person name="Lopez-Fernandez M."/>
            <person name="Wu X."/>
            <person name="de Brujin I."/>
            <person name="Lundin D."/>
            <person name="Andersson A."/>
            <person name="Bertilsson S."/>
            <person name="Dopson M."/>
        </authorList>
    </citation>
    <scope>NUCLEOTIDE SEQUENCE</scope>
    <source>
        <strain evidence="1">MM415B05382</strain>
    </source>
</reference>
<gene>
    <name evidence="1" type="ORF">MM415B05382_0009</name>
</gene>
<dbReference type="PROSITE" id="PS51257">
    <property type="entry name" value="PROKAR_LIPOPROTEIN"/>
    <property type="match status" value="1"/>
</dbReference>
<organism evidence="1">
    <name type="scientific">viral metagenome</name>
    <dbReference type="NCBI Taxonomy" id="1070528"/>
    <lineage>
        <taxon>unclassified sequences</taxon>
        <taxon>metagenomes</taxon>
        <taxon>organismal metagenomes</taxon>
    </lineage>
</organism>
<sequence length="112" mass="12750">MKKVILILLVLLISGCSLCRYKAVNDAESYQSRGYQVQITTYKQGWDGLIWGMGIWTHHAQARVFEDGWQWVGEFGGLHDSSTFSIAGDVVNWKLEVYKAALREKYGADIFD</sequence>
<accession>A0A6M3LM60</accession>
<evidence type="ECO:0000313" key="1">
    <source>
        <dbReference type="EMBL" id="QJA95439.1"/>
    </source>
</evidence>
<dbReference type="EMBL" id="MT143314">
    <property type="protein sequence ID" value="QJA95439.1"/>
    <property type="molecule type" value="Genomic_DNA"/>
</dbReference>
<evidence type="ECO:0008006" key="2">
    <source>
        <dbReference type="Google" id="ProtNLM"/>
    </source>
</evidence>
<protein>
    <recommendedName>
        <fullName evidence="2">Lipoprotein</fullName>
    </recommendedName>
</protein>
<dbReference type="AlphaFoldDB" id="A0A6M3LM60"/>
<proteinExistence type="predicted"/>